<evidence type="ECO:0000313" key="1">
    <source>
        <dbReference type="EMBL" id="KYP69899.1"/>
    </source>
</evidence>
<dbReference type="AlphaFoldDB" id="A0A151TS74"/>
<name>A0A151TS74_CAJCA</name>
<reference evidence="1 2" key="1">
    <citation type="journal article" date="2012" name="Nat. Biotechnol.">
        <title>Draft genome sequence of pigeonpea (Cajanus cajan), an orphan legume crop of resource-poor farmers.</title>
        <authorList>
            <person name="Varshney R.K."/>
            <person name="Chen W."/>
            <person name="Li Y."/>
            <person name="Bharti A.K."/>
            <person name="Saxena R.K."/>
            <person name="Schlueter J.A."/>
            <person name="Donoghue M.T."/>
            <person name="Azam S."/>
            <person name="Fan G."/>
            <person name="Whaley A.M."/>
            <person name="Farmer A.D."/>
            <person name="Sheridan J."/>
            <person name="Iwata A."/>
            <person name="Tuteja R."/>
            <person name="Penmetsa R.V."/>
            <person name="Wu W."/>
            <person name="Upadhyaya H.D."/>
            <person name="Yang S.P."/>
            <person name="Shah T."/>
            <person name="Saxena K.B."/>
            <person name="Michael T."/>
            <person name="McCombie W.R."/>
            <person name="Yang B."/>
            <person name="Zhang G."/>
            <person name="Yang H."/>
            <person name="Wang J."/>
            <person name="Spillane C."/>
            <person name="Cook D.R."/>
            <person name="May G.D."/>
            <person name="Xu X."/>
            <person name="Jackson S.A."/>
        </authorList>
    </citation>
    <scope>NUCLEOTIDE SEQUENCE [LARGE SCALE GENOMIC DNA]</scope>
    <source>
        <strain evidence="2">cv. Asha</strain>
    </source>
</reference>
<keyword evidence="2" id="KW-1185">Reference proteome</keyword>
<dbReference type="EMBL" id="CM003605">
    <property type="protein sequence ID" value="KYP69899.1"/>
    <property type="molecule type" value="Genomic_DNA"/>
</dbReference>
<accession>A0A151TS74</accession>
<evidence type="ECO:0000313" key="2">
    <source>
        <dbReference type="Proteomes" id="UP000075243"/>
    </source>
</evidence>
<dbReference type="Pfam" id="PF14223">
    <property type="entry name" value="Retrotran_gag_2"/>
    <property type="match status" value="1"/>
</dbReference>
<organism evidence="1 2">
    <name type="scientific">Cajanus cajan</name>
    <name type="common">Pigeon pea</name>
    <name type="synonym">Cajanus indicus</name>
    <dbReference type="NCBI Taxonomy" id="3821"/>
    <lineage>
        <taxon>Eukaryota</taxon>
        <taxon>Viridiplantae</taxon>
        <taxon>Streptophyta</taxon>
        <taxon>Embryophyta</taxon>
        <taxon>Tracheophyta</taxon>
        <taxon>Spermatophyta</taxon>
        <taxon>Magnoliopsida</taxon>
        <taxon>eudicotyledons</taxon>
        <taxon>Gunneridae</taxon>
        <taxon>Pentapetalae</taxon>
        <taxon>rosids</taxon>
        <taxon>fabids</taxon>
        <taxon>Fabales</taxon>
        <taxon>Fabaceae</taxon>
        <taxon>Papilionoideae</taxon>
        <taxon>50 kb inversion clade</taxon>
        <taxon>NPAAA clade</taxon>
        <taxon>indigoferoid/millettioid clade</taxon>
        <taxon>Phaseoleae</taxon>
        <taxon>Cajanus</taxon>
    </lineage>
</organism>
<dbReference type="Proteomes" id="UP000075243">
    <property type="component" value="Chromosome 3"/>
</dbReference>
<gene>
    <name evidence="1" type="ORF">KK1_009105</name>
</gene>
<evidence type="ECO:0008006" key="3">
    <source>
        <dbReference type="Google" id="ProtNLM"/>
    </source>
</evidence>
<protein>
    <recommendedName>
        <fullName evidence="3">Retrovirus-related Pol polyprotein from transposon TNT 1-94</fullName>
    </recommendedName>
</protein>
<dbReference type="PANTHER" id="PTHR35317:SF34">
    <property type="match status" value="1"/>
</dbReference>
<dbReference type="OMA" id="METIFND"/>
<dbReference type="Gramene" id="C.cajan_08847.t">
    <property type="protein sequence ID" value="C.cajan_08847.t.cds1"/>
    <property type="gene ID" value="C.cajan_08847"/>
</dbReference>
<sequence length="101" mass="11726">MKQKFQGSTRVKRAQLQALCREFKMLQMKEDETVNSYFARTLKIAKSMKVCGESMRENIIAAKILRSMIPKFNYVVCSIEESNNLDTMMIDELQSSLLVHE</sequence>
<dbReference type="PANTHER" id="PTHR35317">
    <property type="entry name" value="OS04G0629600 PROTEIN"/>
    <property type="match status" value="1"/>
</dbReference>
<proteinExistence type="predicted"/>